<comment type="pathway">
    <text evidence="7 8">Purine metabolism; IMP biosynthesis via de novo pathway; 5-amino-1-(5-phospho-D-ribosyl)imidazole-4-carboxylate from 5-amino-1-(5-phospho-D-ribosyl)imidazole (N5-CAIR route): step 1/2.</text>
</comment>
<dbReference type="InterPro" id="IPR003135">
    <property type="entry name" value="ATP-grasp_carboxylate-amine"/>
</dbReference>
<dbReference type="PANTHER" id="PTHR11609:SF5">
    <property type="entry name" value="PHOSPHORIBOSYLAMINOIMIDAZOLE CARBOXYLASE"/>
    <property type="match status" value="1"/>
</dbReference>
<dbReference type="InterPro" id="IPR013815">
    <property type="entry name" value="ATP_grasp_subdomain_1"/>
</dbReference>
<dbReference type="Pfam" id="PF17769">
    <property type="entry name" value="PurK_C"/>
    <property type="match status" value="1"/>
</dbReference>
<dbReference type="Gene3D" id="3.40.50.20">
    <property type="match status" value="1"/>
</dbReference>
<keyword evidence="5 7" id="KW-0067">ATP-binding</keyword>
<comment type="caution">
    <text evidence="10">The sequence shown here is derived from an EMBL/GenBank/DDBJ whole genome shotgun (WGS) entry which is preliminary data.</text>
</comment>
<keyword evidence="1 7" id="KW-0436">Ligase</keyword>
<dbReference type="HAMAP" id="MF_01928">
    <property type="entry name" value="PurK"/>
    <property type="match status" value="1"/>
</dbReference>
<dbReference type="SUPFAM" id="SSF56059">
    <property type="entry name" value="Glutathione synthetase ATP-binding domain-like"/>
    <property type="match status" value="1"/>
</dbReference>
<dbReference type="InterPro" id="IPR005875">
    <property type="entry name" value="PurK"/>
</dbReference>
<evidence type="ECO:0000256" key="3">
    <source>
        <dbReference type="ARBA" id="ARBA00022755"/>
    </source>
</evidence>
<protein>
    <recommendedName>
        <fullName evidence="7 8">N5-carboxyaminoimidazole ribonucleotide synthase</fullName>
        <shortName evidence="7 8">N5-CAIR synthase</shortName>
        <ecNumber evidence="7 8">6.3.4.18</ecNumber>
    </recommendedName>
    <alternativeName>
        <fullName evidence="7 8">5-(carboxyamino)imidazole ribonucleotide synthetase</fullName>
    </alternativeName>
</protein>
<evidence type="ECO:0000313" key="10">
    <source>
        <dbReference type="EMBL" id="HGF99837.1"/>
    </source>
</evidence>
<keyword evidence="6" id="KW-0456">Lyase</keyword>
<dbReference type="SUPFAM" id="SSF51246">
    <property type="entry name" value="Rudiment single hybrid motif"/>
    <property type="match status" value="1"/>
</dbReference>
<feature type="binding site" evidence="7">
    <location>
        <position position="99"/>
    </location>
    <ligand>
        <name>ATP</name>
        <dbReference type="ChEBI" id="CHEBI:30616"/>
    </ligand>
</feature>
<evidence type="ECO:0000256" key="8">
    <source>
        <dbReference type="RuleBase" id="RU361200"/>
    </source>
</evidence>
<dbReference type="AlphaFoldDB" id="A0A7C3VKD9"/>
<comment type="similarity">
    <text evidence="7 8">Belongs to the PurK/PurT family.</text>
</comment>
<proteinExistence type="inferred from homology"/>
<dbReference type="InterPro" id="IPR011054">
    <property type="entry name" value="Rudment_hybrid_motif"/>
</dbReference>
<feature type="domain" description="ATP-grasp" evidence="9">
    <location>
        <begin position="103"/>
        <end position="289"/>
    </location>
</feature>
<feature type="binding site" evidence="7">
    <location>
        <begin position="259"/>
        <end position="260"/>
    </location>
    <ligand>
        <name>ATP</name>
        <dbReference type="ChEBI" id="CHEBI:30616"/>
    </ligand>
</feature>
<dbReference type="GO" id="GO:0004638">
    <property type="term" value="F:phosphoribosylaminoimidazole carboxylase activity"/>
    <property type="evidence" value="ECO:0007669"/>
    <property type="project" value="InterPro"/>
</dbReference>
<comment type="subunit">
    <text evidence="7 8">Homodimer.</text>
</comment>
<organism evidence="10">
    <name type="scientific">Planktothricoides sp. SpSt-374</name>
    <dbReference type="NCBI Taxonomy" id="2282167"/>
    <lineage>
        <taxon>Bacteria</taxon>
        <taxon>Bacillati</taxon>
        <taxon>Cyanobacteriota</taxon>
        <taxon>Cyanophyceae</taxon>
        <taxon>Oscillatoriophycideae</taxon>
        <taxon>Oscillatoriales</taxon>
        <taxon>Oscillatoriaceae</taxon>
        <taxon>Planktothricoides</taxon>
    </lineage>
</organism>
<dbReference type="PANTHER" id="PTHR11609">
    <property type="entry name" value="PURINE BIOSYNTHESIS PROTEIN 6/7, PUR6/7"/>
    <property type="match status" value="1"/>
</dbReference>
<dbReference type="Gene3D" id="3.30.470.20">
    <property type="entry name" value="ATP-grasp fold, B domain"/>
    <property type="match status" value="1"/>
</dbReference>
<evidence type="ECO:0000259" key="9">
    <source>
        <dbReference type="PROSITE" id="PS50975"/>
    </source>
</evidence>
<dbReference type="Pfam" id="PF22660">
    <property type="entry name" value="RS_preATP-grasp-like"/>
    <property type="match status" value="1"/>
</dbReference>
<dbReference type="Pfam" id="PF02222">
    <property type="entry name" value="ATP-grasp"/>
    <property type="match status" value="1"/>
</dbReference>
<accession>A0A7C3VKD9</accession>
<evidence type="ECO:0000256" key="5">
    <source>
        <dbReference type="ARBA" id="ARBA00022840"/>
    </source>
</evidence>
<comment type="function">
    <text evidence="7">Catalyzes the ATP-dependent conversion of 5-aminoimidazole ribonucleotide (AIR) and HCO(3)(-) to N5-carboxyaminoimidazole ribonucleotide (N5-CAIR).</text>
</comment>
<reference evidence="10" key="1">
    <citation type="journal article" date="2020" name="mSystems">
        <title>Genome- and Community-Level Interaction Insights into Carbon Utilization and Element Cycling Functions of Hydrothermarchaeota in Hydrothermal Sediment.</title>
        <authorList>
            <person name="Zhou Z."/>
            <person name="Liu Y."/>
            <person name="Xu W."/>
            <person name="Pan J."/>
            <person name="Luo Z.H."/>
            <person name="Li M."/>
        </authorList>
    </citation>
    <scope>NUCLEOTIDE SEQUENCE [LARGE SCALE GENOMIC DNA]</scope>
    <source>
        <strain evidence="10">SpSt-374</strain>
    </source>
</reference>
<dbReference type="FunFam" id="3.30.470.20:FF:000037">
    <property type="entry name" value="Phosphoribosylaminoimidazole carboxylase, chloroplastic"/>
    <property type="match status" value="1"/>
</dbReference>
<dbReference type="GO" id="GO:0046872">
    <property type="term" value="F:metal ion binding"/>
    <property type="evidence" value="ECO:0007669"/>
    <property type="project" value="InterPro"/>
</dbReference>
<dbReference type="GO" id="GO:0005829">
    <property type="term" value="C:cytosol"/>
    <property type="evidence" value="ECO:0007669"/>
    <property type="project" value="TreeGrafter"/>
</dbReference>
<keyword evidence="3 7" id="KW-0658">Purine biosynthesis</keyword>
<gene>
    <name evidence="7 8" type="primary">purK</name>
    <name evidence="10" type="ORF">ENR15_04000</name>
</gene>
<dbReference type="SUPFAM" id="SSF52440">
    <property type="entry name" value="PreATP-grasp domain"/>
    <property type="match status" value="1"/>
</dbReference>
<evidence type="ECO:0000256" key="2">
    <source>
        <dbReference type="ARBA" id="ARBA00022741"/>
    </source>
</evidence>
<keyword evidence="4" id="KW-0210">Decarboxylase</keyword>
<evidence type="ECO:0000256" key="1">
    <source>
        <dbReference type="ARBA" id="ARBA00022598"/>
    </source>
</evidence>
<feature type="binding site" evidence="7">
    <location>
        <position position="179"/>
    </location>
    <ligand>
        <name>ATP</name>
        <dbReference type="ChEBI" id="CHEBI:30616"/>
    </ligand>
</feature>
<sequence>MRVGVIGGGQLAWMMAPEAAKLGISLLVQTPSMEDPAAAVAETVLAPLRDAKATAELADRCDAITFENEFVDLEALGELEKQGVVFAPSLSVLAPLLDKYHQRCYLRDIGLPVPEFISWEGDEDAAFLGKWPLVVKARRHGYDGQGTEVVHNMAELMAVWQRWGRVPVLLEEFIPFERELAVMAARRRGGEIAIYPVVETQQENQVCRRVLVPAAIDPKVAAQCETIARRILQPQSGPAVVGIFGIELFLTAQGQLLVNEIAPRTHNSGHFTIDACEISQFQMQLRAVCDLPLGQTTLKSPGAVMVNLLGYEHSRSDYRTKREQIAAIPGAHVHWYGKAESRPGRKLGHVTVQLAAPELAGDIARKVEYIWYPAPES</sequence>
<dbReference type="PROSITE" id="PS50975">
    <property type="entry name" value="ATP_GRASP"/>
    <property type="match status" value="1"/>
</dbReference>
<dbReference type="NCBIfam" id="NF004679">
    <property type="entry name" value="PRK06019.1-5"/>
    <property type="match status" value="1"/>
</dbReference>
<dbReference type="InterPro" id="IPR040686">
    <property type="entry name" value="PurK_C"/>
</dbReference>
<feature type="binding site" evidence="7">
    <location>
        <begin position="171"/>
        <end position="174"/>
    </location>
    <ligand>
        <name>ATP</name>
        <dbReference type="ChEBI" id="CHEBI:30616"/>
    </ligand>
</feature>
<dbReference type="EMBL" id="DSPX01000039">
    <property type="protein sequence ID" value="HGF99837.1"/>
    <property type="molecule type" value="Genomic_DNA"/>
</dbReference>
<comment type="function">
    <text evidence="8">Catalyzes the ATP-dependent conversion of 5-aminoimidazole ribonucleotide (AIR) and HCO(3)- to N5-carboxyaminoimidazole ribonucleotide (N5-CAIR).</text>
</comment>
<evidence type="ECO:0000256" key="7">
    <source>
        <dbReference type="HAMAP-Rule" id="MF_01928"/>
    </source>
</evidence>
<dbReference type="EC" id="6.3.4.18" evidence="7 8"/>
<dbReference type="InterPro" id="IPR011761">
    <property type="entry name" value="ATP-grasp"/>
</dbReference>
<dbReference type="GO" id="GO:0006189">
    <property type="term" value="P:'de novo' IMP biosynthetic process"/>
    <property type="evidence" value="ECO:0007669"/>
    <property type="project" value="UniProtKB-UniRule"/>
</dbReference>
<name>A0A7C3VKD9_9CYAN</name>
<feature type="binding site" evidence="7">
    <location>
        <position position="136"/>
    </location>
    <ligand>
        <name>ATP</name>
        <dbReference type="ChEBI" id="CHEBI:30616"/>
    </ligand>
</feature>
<dbReference type="InterPro" id="IPR016185">
    <property type="entry name" value="PreATP-grasp_dom_sf"/>
</dbReference>
<dbReference type="InterPro" id="IPR054350">
    <property type="entry name" value="PurT/PurK_preATP-grasp"/>
</dbReference>
<keyword evidence="2 7" id="KW-0547">Nucleotide-binding</keyword>
<dbReference type="Gene3D" id="3.30.1490.20">
    <property type="entry name" value="ATP-grasp fold, A domain"/>
    <property type="match status" value="1"/>
</dbReference>
<evidence type="ECO:0000256" key="6">
    <source>
        <dbReference type="ARBA" id="ARBA00023239"/>
    </source>
</evidence>
<dbReference type="NCBIfam" id="TIGR01161">
    <property type="entry name" value="purK"/>
    <property type="match status" value="1"/>
</dbReference>
<dbReference type="GO" id="GO:0005524">
    <property type="term" value="F:ATP binding"/>
    <property type="evidence" value="ECO:0007669"/>
    <property type="project" value="UniProtKB-UniRule"/>
</dbReference>
<comment type="caution">
    <text evidence="7">Lacks conserved residue(s) required for the propagation of feature annotation.</text>
</comment>
<comment type="catalytic activity">
    <reaction evidence="7 8">
        <text>5-amino-1-(5-phospho-beta-D-ribosyl)imidazole + hydrogencarbonate + ATP = 5-carboxyamino-1-(5-phospho-D-ribosyl)imidazole + ADP + phosphate + 2 H(+)</text>
        <dbReference type="Rhea" id="RHEA:19317"/>
        <dbReference type="ChEBI" id="CHEBI:15378"/>
        <dbReference type="ChEBI" id="CHEBI:17544"/>
        <dbReference type="ChEBI" id="CHEBI:30616"/>
        <dbReference type="ChEBI" id="CHEBI:43474"/>
        <dbReference type="ChEBI" id="CHEBI:58730"/>
        <dbReference type="ChEBI" id="CHEBI:137981"/>
        <dbReference type="ChEBI" id="CHEBI:456216"/>
        <dbReference type="EC" id="6.3.4.18"/>
    </reaction>
</comment>
<dbReference type="GO" id="GO:0034028">
    <property type="term" value="F:5-(carboxyamino)imidazole ribonucleotide synthase activity"/>
    <property type="evidence" value="ECO:0007669"/>
    <property type="project" value="UniProtKB-UniRule"/>
</dbReference>
<dbReference type="UniPathway" id="UPA00074">
    <property type="reaction ID" value="UER00942"/>
</dbReference>
<evidence type="ECO:0000256" key="4">
    <source>
        <dbReference type="ARBA" id="ARBA00022793"/>
    </source>
</evidence>